<evidence type="ECO:0000313" key="3">
    <source>
        <dbReference type="Proteomes" id="UP000694892"/>
    </source>
</evidence>
<sequence length="193" mass="22065">MVKGFVLGPLFLYCHRQVTKCHLAPKRKRLWAALVPVRTNERRVPFSSPRVACSVHLQRGVRWREREREDCSTRFKSPSFFRTMEEPAMRSPYYYKQQSHAAAQSVHLHSAHTQQPLRIHTTNKPVLKNKPLTKGNPPSFTPLTNSSSNSPLPRPISAEPPRTTNRQRSRVGVGNARGIMKINYNWESGANDA</sequence>
<name>A0A974HZD6_XENLA</name>
<gene>
    <name evidence="2" type="ORF">XELAEV_18013159mg</name>
</gene>
<evidence type="ECO:0000256" key="1">
    <source>
        <dbReference type="SAM" id="MobiDB-lite"/>
    </source>
</evidence>
<protein>
    <submittedName>
        <fullName evidence="2">Uncharacterized protein</fullName>
    </submittedName>
</protein>
<feature type="compositionally biased region" description="Low complexity" evidence="1">
    <location>
        <begin position="137"/>
        <end position="157"/>
    </location>
</feature>
<proteinExistence type="predicted"/>
<evidence type="ECO:0000313" key="2">
    <source>
        <dbReference type="EMBL" id="OCT95476.1"/>
    </source>
</evidence>
<accession>A0A974HZD6</accession>
<feature type="compositionally biased region" description="Polar residues" evidence="1">
    <location>
        <begin position="111"/>
        <end position="124"/>
    </location>
</feature>
<dbReference type="Proteomes" id="UP000694892">
    <property type="component" value="Chromosome 2L"/>
</dbReference>
<organism evidence="2 3">
    <name type="scientific">Xenopus laevis</name>
    <name type="common">African clawed frog</name>
    <dbReference type="NCBI Taxonomy" id="8355"/>
    <lineage>
        <taxon>Eukaryota</taxon>
        <taxon>Metazoa</taxon>
        <taxon>Chordata</taxon>
        <taxon>Craniata</taxon>
        <taxon>Vertebrata</taxon>
        <taxon>Euteleostomi</taxon>
        <taxon>Amphibia</taxon>
        <taxon>Batrachia</taxon>
        <taxon>Anura</taxon>
        <taxon>Pipoidea</taxon>
        <taxon>Pipidae</taxon>
        <taxon>Xenopodinae</taxon>
        <taxon>Xenopus</taxon>
        <taxon>Xenopus</taxon>
    </lineage>
</organism>
<dbReference type="AlphaFoldDB" id="A0A974HZD6"/>
<reference evidence="3" key="1">
    <citation type="journal article" date="2016" name="Nature">
        <title>Genome evolution in the allotetraploid frog Xenopus laevis.</title>
        <authorList>
            <person name="Session A.M."/>
            <person name="Uno Y."/>
            <person name="Kwon T."/>
            <person name="Chapman J.A."/>
            <person name="Toyoda A."/>
            <person name="Takahashi S."/>
            <person name="Fukui A."/>
            <person name="Hikosaka A."/>
            <person name="Suzuki A."/>
            <person name="Kondo M."/>
            <person name="van Heeringen S.J."/>
            <person name="Quigley I."/>
            <person name="Heinz S."/>
            <person name="Ogino H."/>
            <person name="Ochi H."/>
            <person name="Hellsten U."/>
            <person name="Lyons J.B."/>
            <person name="Simakov O."/>
            <person name="Putnam N."/>
            <person name="Stites J."/>
            <person name="Kuroki Y."/>
            <person name="Tanaka T."/>
            <person name="Michiue T."/>
            <person name="Watanabe M."/>
            <person name="Bogdanovic O."/>
            <person name="Lister R."/>
            <person name="Georgiou G."/>
            <person name="Paranjpe S.S."/>
            <person name="van Kruijsbergen I."/>
            <person name="Shu S."/>
            <person name="Carlson J."/>
            <person name="Kinoshita T."/>
            <person name="Ohta Y."/>
            <person name="Mawaribuchi S."/>
            <person name="Jenkins J."/>
            <person name="Grimwood J."/>
            <person name="Schmutz J."/>
            <person name="Mitros T."/>
            <person name="Mozaffari S.V."/>
            <person name="Suzuki Y."/>
            <person name="Haramoto Y."/>
            <person name="Yamamoto T.S."/>
            <person name="Takagi C."/>
            <person name="Heald R."/>
            <person name="Miller K."/>
            <person name="Haudenschild C."/>
            <person name="Kitzman J."/>
            <person name="Nakayama T."/>
            <person name="Izutsu Y."/>
            <person name="Robert J."/>
            <person name="Fortriede J."/>
            <person name="Burns K."/>
            <person name="Lotay V."/>
            <person name="Karimi K."/>
            <person name="Yasuoka Y."/>
            <person name="Dichmann D.S."/>
            <person name="Flajnik M.F."/>
            <person name="Houston D.W."/>
            <person name="Shendure J."/>
            <person name="DuPasquier L."/>
            <person name="Vize P.D."/>
            <person name="Zorn A.M."/>
            <person name="Ito M."/>
            <person name="Marcotte E.M."/>
            <person name="Wallingford J.B."/>
            <person name="Ito Y."/>
            <person name="Asashima M."/>
            <person name="Ueno N."/>
            <person name="Matsuda Y."/>
            <person name="Veenstra G.J."/>
            <person name="Fujiyama A."/>
            <person name="Harland R.M."/>
            <person name="Taira M."/>
            <person name="Rokhsar D.S."/>
        </authorList>
    </citation>
    <scope>NUCLEOTIDE SEQUENCE [LARGE SCALE GENOMIC DNA]</scope>
    <source>
        <strain evidence="3">J</strain>
    </source>
</reference>
<dbReference type="EMBL" id="CM004468">
    <property type="protein sequence ID" value="OCT95476.1"/>
    <property type="molecule type" value="Genomic_DNA"/>
</dbReference>
<feature type="region of interest" description="Disordered" evidence="1">
    <location>
        <begin position="104"/>
        <end position="174"/>
    </location>
</feature>